<protein>
    <submittedName>
        <fullName evidence="1">Uncharacterized protein</fullName>
    </submittedName>
</protein>
<keyword evidence="2" id="KW-1185">Reference proteome</keyword>
<sequence>MAQSTSRRRRKKTHSDQVREILCEHSPEAAQCLCSMLEDETLSGTARAGVAKEILERAVGKGQLLTPEQMEKPEETFELTLRVVE</sequence>
<dbReference type="RefSeq" id="WP_216469651.1">
    <property type="nucleotide sequence ID" value="NZ_JAHLQI010000002.1"/>
</dbReference>
<organism evidence="1 2">
    <name type="scientific">Butyricicoccus intestinisimiae</name>
    <dbReference type="NCBI Taxonomy" id="2841509"/>
    <lineage>
        <taxon>Bacteria</taxon>
        <taxon>Bacillati</taxon>
        <taxon>Bacillota</taxon>
        <taxon>Clostridia</taxon>
        <taxon>Eubacteriales</taxon>
        <taxon>Butyricicoccaceae</taxon>
        <taxon>Butyricicoccus</taxon>
    </lineage>
</organism>
<evidence type="ECO:0000313" key="1">
    <source>
        <dbReference type="EMBL" id="MBU5490003.1"/>
    </source>
</evidence>
<gene>
    <name evidence="1" type="ORF">KQI75_05110</name>
</gene>
<evidence type="ECO:0000313" key="2">
    <source>
        <dbReference type="Proteomes" id="UP000783588"/>
    </source>
</evidence>
<dbReference type="EMBL" id="JAHLQI010000002">
    <property type="protein sequence ID" value="MBU5490003.1"/>
    <property type="molecule type" value="Genomic_DNA"/>
</dbReference>
<name>A0ABS6ER80_9FIRM</name>
<dbReference type="Proteomes" id="UP000783588">
    <property type="component" value="Unassembled WGS sequence"/>
</dbReference>
<reference evidence="1 2" key="1">
    <citation type="submission" date="2021-06" db="EMBL/GenBank/DDBJ databases">
        <authorList>
            <person name="Sun Q."/>
            <person name="Li D."/>
        </authorList>
    </citation>
    <scope>NUCLEOTIDE SEQUENCE [LARGE SCALE GENOMIC DNA]</scope>
    <source>
        <strain evidence="1 2">MSJd-7</strain>
    </source>
</reference>
<comment type="caution">
    <text evidence="1">The sequence shown here is derived from an EMBL/GenBank/DDBJ whole genome shotgun (WGS) entry which is preliminary data.</text>
</comment>
<proteinExistence type="predicted"/>
<accession>A0ABS6ER80</accession>